<dbReference type="PRINTS" id="PR00385">
    <property type="entry name" value="P450"/>
</dbReference>
<reference evidence="5" key="1">
    <citation type="submission" date="2023-06" db="EMBL/GenBank/DDBJ databases">
        <authorList>
            <consortium name="Clinical and Environmental Microbiology Branch: Whole genome sequencing antimicrobial resistance pathogens in the healthcare setting"/>
        </authorList>
    </citation>
    <scope>NUCLEOTIDE SEQUENCE</scope>
    <source>
        <strain evidence="5">2021CK-01020</strain>
    </source>
</reference>
<keyword evidence="4" id="KW-0503">Monooxygenase</keyword>
<dbReference type="InterPro" id="IPR017972">
    <property type="entry name" value="Cyt_P450_CS"/>
</dbReference>
<evidence type="ECO:0000256" key="2">
    <source>
        <dbReference type="ARBA" id="ARBA00010617"/>
    </source>
</evidence>
<evidence type="ECO:0000256" key="1">
    <source>
        <dbReference type="ARBA" id="ARBA00001971"/>
    </source>
</evidence>
<dbReference type="EMBL" id="CP136986">
    <property type="protein sequence ID" value="WOS79456.1"/>
    <property type="molecule type" value="Genomic_DNA"/>
</dbReference>
<dbReference type="PRINTS" id="PR00463">
    <property type="entry name" value="EP450I"/>
</dbReference>
<dbReference type="Gene3D" id="1.10.630.10">
    <property type="entry name" value="Cytochrome P450"/>
    <property type="match status" value="1"/>
</dbReference>
<dbReference type="GO" id="GO:0016705">
    <property type="term" value="F:oxidoreductase activity, acting on paired donors, with incorporation or reduction of molecular oxygen"/>
    <property type="evidence" value="ECO:0007669"/>
    <property type="project" value="InterPro"/>
</dbReference>
<reference evidence="5" key="2">
    <citation type="submission" date="2023-10" db="EMBL/GenBank/DDBJ databases">
        <title>Pathogen: clinical or host-associated sample.</title>
        <authorList>
            <person name="Hergert J."/>
            <person name="Casey R."/>
            <person name="Wagner J."/>
            <person name="Young E.L."/>
            <person name="Oakeson K.F."/>
        </authorList>
    </citation>
    <scope>NUCLEOTIDE SEQUENCE</scope>
    <source>
        <strain evidence="5">2021CK-01020</strain>
    </source>
</reference>
<dbReference type="InterPro" id="IPR002401">
    <property type="entry name" value="Cyt_P450_E_grp-I"/>
</dbReference>
<accession>A0AAQ3R2U4</accession>
<dbReference type="Proteomes" id="UP001297540">
    <property type="component" value="Chromosome"/>
</dbReference>
<evidence type="ECO:0000313" key="6">
    <source>
        <dbReference type="Proteomes" id="UP001297540"/>
    </source>
</evidence>
<dbReference type="KEGG" id="paeb:NCGM1900_2597"/>
<keyword evidence="3 4" id="KW-0408">Iron</keyword>
<dbReference type="GO" id="GO:0005506">
    <property type="term" value="F:iron ion binding"/>
    <property type="evidence" value="ECO:0007669"/>
    <property type="project" value="InterPro"/>
</dbReference>
<dbReference type="AlphaFoldDB" id="A0AAQ3R2U4"/>
<evidence type="ECO:0000313" key="5">
    <source>
        <dbReference type="EMBL" id="WOS79456.1"/>
    </source>
</evidence>
<dbReference type="GO" id="GO:0004497">
    <property type="term" value="F:monooxygenase activity"/>
    <property type="evidence" value="ECO:0007669"/>
    <property type="project" value="UniProtKB-KW"/>
</dbReference>
<dbReference type="Pfam" id="PF00067">
    <property type="entry name" value="p450"/>
    <property type="match status" value="1"/>
</dbReference>
<dbReference type="PANTHER" id="PTHR24305">
    <property type="entry name" value="CYTOCHROME P450"/>
    <property type="match status" value="1"/>
</dbReference>
<evidence type="ECO:0000256" key="3">
    <source>
        <dbReference type="PIRSR" id="PIRSR602401-1"/>
    </source>
</evidence>
<dbReference type="InterPro" id="IPR001128">
    <property type="entry name" value="Cyt_P450"/>
</dbReference>
<dbReference type="InterPro" id="IPR036396">
    <property type="entry name" value="Cyt_P450_sf"/>
</dbReference>
<keyword evidence="3 4" id="KW-0349">Heme</keyword>
<comment type="cofactor">
    <cofactor evidence="1 3">
        <name>heme</name>
        <dbReference type="ChEBI" id="CHEBI:30413"/>
    </cofactor>
</comment>
<dbReference type="SUPFAM" id="SSF48264">
    <property type="entry name" value="Cytochrome P450"/>
    <property type="match status" value="1"/>
</dbReference>
<keyword evidence="3 4" id="KW-0479">Metal-binding</keyword>
<gene>
    <name evidence="5" type="ORF">L4V69_09980</name>
</gene>
<dbReference type="GO" id="GO:0020037">
    <property type="term" value="F:heme binding"/>
    <property type="evidence" value="ECO:0007669"/>
    <property type="project" value="InterPro"/>
</dbReference>
<keyword evidence="4" id="KW-0560">Oxidoreductase</keyword>
<comment type="similarity">
    <text evidence="2 4">Belongs to the cytochrome P450 family.</text>
</comment>
<protein>
    <submittedName>
        <fullName evidence="5">Cytochrome P450</fullName>
    </submittedName>
</protein>
<dbReference type="PANTHER" id="PTHR24305:SF166">
    <property type="entry name" value="CYTOCHROME P450 12A4, MITOCHONDRIAL-RELATED"/>
    <property type="match status" value="1"/>
</dbReference>
<dbReference type="PROSITE" id="PS00086">
    <property type="entry name" value="CYTOCHROME_P450"/>
    <property type="match status" value="1"/>
</dbReference>
<organism evidence="5 6">
    <name type="scientific">Pseudomonas aeruginosa</name>
    <dbReference type="NCBI Taxonomy" id="287"/>
    <lineage>
        <taxon>Bacteria</taxon>
        <taxon>Pseudomonadati</taxon>
        <taxon>Pseudomonadota</taxon>
        <taxon>Gammaproteobacteria</taxon>
        <taxon>Pseudomonadales</taxon>
        <taxon>Pseudomonadaceae</taxon>
        <taxon>Pseudomonas</taxon>
    </lineage>
</organism>
<evidence type="ECO:0000256" key="4">
    <source>
        <dbReference type="RuleBase" id="RU000461"/>
    </source>
</evidence>
<proteinExistence type="inferred from homology"/>
<dbReference type="RefSeq" id="WP_003092470.1">
    <property type="nucleotide sequence ID" value="NZ_AP014622.1"/>
</dbReference>
<feature type="binding site" description="axial binding residue" evidence="3">
    <location>
        <position position="375"/>
    </location>
    <ligand>
        <name>heme</name>
        <dbReference type="ChEBI" id="CHEBI:30413"/>
    </ligand>
    <ligandPart>
        <name>Fe</name>
        <dbReference type="ChEBI" id="CHEBI:18248"/>
    </ligandPart>
</feature>
<sequence>MQQTIDCPIRRRLAHLPWANDGRAGARHWLEMQRDPLAWLQKMHVAQPDLAVARMGPQRLWCLFHPQAVQELMVDRRDDLQRWQPALCMLKQWNGRSFMMREGAPAQARRKEVRPHLAPPPASEVRRLAAEWGERVEEGREYDLDLEMAAFSVTLSGHALFDVDLQPSAYRIAKAVRLLSRVALLEMSTGLPLGHWFPSKLCPRKRWALGQLREAVGEVAERSPRPLADLRDELCTLLMASHQSTGVTLTWSLLLLAQRPELLAGLRAELAGVNWTAIRSVADLRDCALLRAVLQECLRLYPPAYGLAPRQVTADIEVFGQRLKRGDVTMVSSWITQRDPRWFEAPLEFRPERFLEPARWPRGAYFPFGLGDRACPGTAMAMIDLAAALAYWVEHWDIMHDGDLAPRGWFSLRPQRARVRFRRRA</sequence>
<dbReference type="InterPro" id="IPR050121">
    <property type="entry name" value="Cytochrome_P450_monoxygenase"/>
</dbReference>
<name>A0AAQ3R2U4_PSEAI</name>